<dbReference type="GO" id="GO:0006606">
    <property type="term" value="P:protein import into nucleus"/>
    <property type="evidence" value="ECO:0007669"/>
    <property type="project" value="TreeGrafter"/>
</dbReference>
<dbReference type="Proteomes" id="UP000002036">
    <property type="component" value="Chromosome B"/>
</dbReference>
<dbReference type="KEGG" id="lth:KLTH0B03366g"/>
<sequence>MSNSAMDNSFEPSSSNSAFSALYRRDFGNAMNSSTVPRKMFSTPVKPVTQERFASVREKVVRESPYLYKSKILSSPVKDGKRVSKSVGGTPLARPTVFQKSRPTSSESTSNETEAKGTVASENTESVLGGFENPVLAQYSCRIVNKELETRKIISNLLAVLVWNLALKFLSLYLDHTLHGAGFSKRVAKWVQETLVYRINPYADFEHSRWARLITLANVSHIFHLIIFYNVTVSLWRLLVKSQNVKIDDLHLNQRQKQLLGLSDQTQTSSALPRVVLAASPQEPLSKPTSLASSPHKASAPPVFLFKSLQTPLKSKERAAAAERAGVRSERAPKINAFGDLRSSVLKKSSLTPSHVSSGLLPTAMNRTGYIPSSKYAYMRDSPSPRKTM</sequence>
<dbReference type="GO" id="GO:0005640">
    <property type="term" value="C:nuclear outer membrane"/>
    <property type="evidence" value="ECO:0007669"/>
    <property type="project" value="TreeGrafter"/>
</dbReference>
<dbReference type="OrthoDB" id="4035020at2759"/>
<proteinExistence type="predicted"/>
<dbReference type="PANTHER" id="PTHR28003">
    <property type="entry name" value="NUCLEOPORIN POM34"/>
    <property type="match status" value="1"/>
</dbReference>
<protein>
    <submittedName>
        <fullName evidence="2">KLTH0B03366p</fullName>
    </submittedName>
</protein>
<dbReference type="eggNOG" id="ENOG502S0GN">
    <property type="taxonomic scope" value="Eukaryota"/>
</dbReference>
<dbReference type="PANTHER" id="PTHR28003:SF1">
    <property type="entry name" value="NUCLEOPORIN POM34"/>
    <property type="match status" value="1"/>
</dbReference>
<dbReference type="HOGENOM" id="CLU_043443_0_0_1"/>
<gene>
    <name evidence="2" type="ordered locus">KLTH0B03366g</name>
</gene>
<dbReference type="EMBL" id="CU928166">
    <property type="protein sequence ID" value="CAR21497.1"/>
    <property type="molecule type" value="Genomic_DNA"/>
</dbReference>
<evidence type="ECO:0000256" key="1">
    <source>
        <dbReference type="SAM" id="MobiDB-lite"/>
    </source>
</evidence>
<name>C5DCI6_LACTC</name>
<keyword evidence="3" id="KW-1185">Reference proteome</keyword>
<reference evidence="2 3" key="1">
    <citation type="journal article" date="2009" name="Genome Res.">
        <title>Comparative genomics of protoploid Saccharomycetaceae.</title>
        <authorList>
            <consortium name="The Genolevures Consortium"/>
            <person name="Souciet J.-L."/>
            <person name="Dujon B."/>
            <person name="Gaillardin C."/>
            <person name="Johnston M."/>
            <person name="Baret P.V."/>
            <person name="Cliften P."/>
            <person name="Sherman D.J."/>
            <person name="Weissenbach J."/>
            <person name="Westhof E."/>
            <person name="Wincker P."/>
            <person name="Jubin C."/>
            <person name="Poulain J."/>
            <person name="Barbe V."/>
            <person name="Segurens B."/>
            <person name="Artiguenave F."/>
            <person name="Anthouard V."/>
            <person name="Vacherie B."/>
            <person name="Val M.-E."/>
            <person name="Fulton R.S."/>
            <person name="Minx P."/>
            <person name="Wilson R."/>
            <person name="Durrens P."/>
            <person name="Jean G."/>
            <person name="Marck C."/>
            <person name="Martin T."/>
            <person name="Nikolski M."/>
            <person name="Rolland T."/>
            <person name="Seret M.-L."/>
            <person name="Casaregola S."/>
            <person name="Despons L."/>
            <person name="Fairhead C."/>
            <person name="Fischer G."/>
            <person name="Lafontaine I."/>
            <person name="Leh V."/>
            <person name="Lemaire M."/>
            <person name="de Montigny J."/>
            <person name="Neuveglise C."/>
            <person name="Thierry A."/>
            <person name="Blanc-Lenfle I."/>
            <person name="Bleykasten C."/>
            <person name="Diffels J."/>
            <person name="Fritsch E."/>
            <person name="Frangeul L."/>
            <person name="Goeffon A."/>
            <person name="Jauniaux N."/>
            <person name="Kachouri-Lafond R."/>
            <person name="Payen C."/>
            <person name="Potier S."/>
            <person name="Pribylova L."/>
            <person name="Ozanne C."/>
            <person name="Richard G.-F."/>
            <person name="Sacerdot C."/>
            <person name="Straub M.-L."/>
            <person name="Talla E."/>
        </authorList>
    </citation>
    <scope>NUCLEOTIDE SEQUENCE [LARGE SCALE GENOMIC DNA]</scope>
    <source>
        <strain evidence="3">ATCC 56472 / CBS 6340 / NRRL Y-8284</strain>
    </source>
</reference>
<dbReference type="GeneID" id="8290768"/>
<dbReference type="InterPro" id="IPR012578">
    <property type="entry name" value="Nucl_pore_cmplx"/>
</dbReference>
<evidence type="ECO:0000313" key="3">
    <source>
        <dbReference type="Proteomes" id="UP000002036"/>
    </source>
</evidence>
<dbReference type="AlphaFoldDB" id="C5DCI6"/>
<dbReference type="OMA" id="SSKYTYM"/>
<dbReference type="RefSeq" id="XP_002551935.1">
    <property type="nucleotide sequence ID" value="XM_002551889.1"/>
</dbReference>
<dbReference type="InParanoid" id="C5DCI6"/>
<dbReference type="Pfam" id="PF08058">
    <property type="entry name" value="NPCC"/>
    <property type="match status" value="1"/>
</dbReference>
<dbReference type="FunCoup" id="C5DCI6">
    <property type="interactions" value="129"/>
</dbReference>
<dbReference type="GO" id="GO:0070762">
    <property type="term" value="C:nuclear pore transmembrane ring"/>
    <property type="evidence" value="ECO:0007669"/>
    <property type="project" value="TreeGrafter"/>
</dbReference>
<dbReference type="GO" id="GO:0030474">
    <property type="term" value="P:spindle pole body duplication"/>
    <property type="evidence" value="ECO:0007669"/>
    <property type="project" value="TreeGrafter"/>
</dbReference>
<dbReference type="STRING" id="559295.C5DCI6"/>
<evidence type="ECO:0000313" key="2">
    <source>
        <dbReference type="EMBL" id="CAR21497.1"/>
    </source>
</evidence>
<feature type="region of interest" description="Disordered" evidence="1">
    <location>
        <begin position="79"/>
        <end position="123"/>
    </location>
</feature>
<organism evidence="2 3">
    <name type="scientific">Lachancea thermotolerans (strain ATCC 56472 / CBS 6340 / NRRL Y-8284)</name>
    <name type="common">Yeast</name>
    <name type="synonym">Kluyveromyces thermotolerans</name>
    <dbReference type="NCBI Taxonomy" id="559295"/>
    <lineage>
        <taxon>Eukaryota</taxon>
        <taxon>Fungi</taxon>
        <taxon>Dikarya</taxon>
        <taxon>Ascomycota</taxon>
        <taxon>Saccharomycotina</taxon>
        <taxon>Saccharomycetes</taxon>
        <taxon>Saccharomycetales</taxon>
        <taxon>Saccharomycetaceae</taxon>
        <taxon>Lachancea</taxon>
    </lineage>
</organism>
<accession>C5DCI6</accession>